<dbReference type="OrthoDB" id="1166674at2759"/>
<keyword evidence="3" id="KW-1185">Reference proteome</keyword>
<evidence type="ECO:0000259" key="1">
    <source>
        <dbReference type="Pfam" id="PF10536"/>
    </source>
</evidence>
<organism evidence="2 3">
    <name type="scientific">Kingdonia uniflora</name>
    <dbReference type="NCBI Taxonomy" id="39325"/>
    <lineage>
        <taxon>Eukaryota</taxon>
        <taxon>Viridiplantae</taxon>
        <taxon>Streptophyta</taxon>
        <taxon>Embryophyta</taxon>
        <taxon>Tracheophyta</taxon>
        <taxon>Spermatophyta</taxon>
        <taxon>Magnoliopsida</taxon>
        <taxon>Ranunculales</taxon>
        <taxon>Circaeasteraceae</taxon>
        <taxon>Kingdonia</taxon>
    </lineage>
</organism>
<dbReference type="InterPro" id="IPR019557">
    <property type="entry name" value="AminoTfrase-like_pln_mobile"/>
</dbReference>
<dbReference type="GO" id="GO:0010073">
    <property type="term" value="P:meristem maintenance"/>
    <property type="evidence" value="ECO:0007669"/>
    <property type="project" value="InterPro"/>
</dbReference>
<sequence length="191" mass="21722">MPVTTSCRTIMVFSGEFPALHGVHFYSTGQGLDRISEISYEHYNAGLISTICEHWQPETNTFHFSWGEMTLSLDYVQHLIGFLADGDIPITEGNSLSLVKLVNFYAEKLEKHNDSIHNERPDGQKKKKAMSALSVALLAHFFHNLGAASRTDEKQFAAYMTLRESWIFAHFPKLHGIPKEQWSDAPKYCTR</sequence>
<dbReference type="PANTHER" id="PTHR46033:SF80">
    <property type="entry name" value="PROTEIN MAIN-LIKE 2-LIKE"/>
    <property type="match status" value="1"/>
</dbReference>
<dbReference type="AlphaFoldDB" id="A0A7J7L755"/>
<comment type="caution">
    <text evidence="2">The sequence shown here is derived from an EMBL/GenBank/DDBJ whole genome shotgun (WGS) entry which is preliminary data.</text>
</comment>
<reference evidence="2 3" key="1">
    <citation type="journal article" date="2020" name="IScience">
        <title>Genome Sequencing of the Endangered Kingdonia uniflora (Circaeasteraceae, Ranunculales) Reveals Potential Mechanisms of Evolutionary Specialization.</title>
        <authorList>
            <person name="Sun Y."/>
            <person name="Deng T."/>
            <person name="Zhang A."/>
            <person name="Moore M.J."/>
            <person name="Landis J.B."/>
            <person name="Lin N."/>
            <person name="Zhang H."/>
            <person name="Zhang X."/>
            <person name="Huang J."/>
            <person name="Zhang X."/>
            <person name="Sun H."/>
            <person name="Wang H."/>
        </authorList>
    </citation>
    <scope>NUCLEOTIDE SEQUENCE [LARGE SCALE GENOMIC DNA]</scope>
    <source>
        <strain evidence="2">TB1705</strain>
        <tissue evidence="2">Leaf</tissue>
    </source>
</reference>
<name>A0A7J7L755_9MAGN</name>
<evidence type="ECO:0000313" key="3">
    <source>
        <dbReference type="Proteomes" id="UP000541444"/>
    </source>
</evidence>
<proteinExistence type="predicted"/>
<dbReference type="EMBL" id="JACGCM010002569">
    <property type="protein sequence ID" value="KAF6138476.1"/>
    <property type="molecule type" value="Genomic_DNA"/>
</dbReference>
<dbReference type="Pfam" id="PF10536">
    <property type="entry name" value="PMD"/>
    <property type="match status" value="1"/>
</dbReference>
<feature type="domain" description="Aminotransferase-like plant mobile" evidence="1">
    <location>
        <begin position="37"/>
        <end position="120"/>
    </location>
</feature>
<dbReference type="InterPro" id="IPR044824">
    <property type="entry name" value="MAIN-like"/>
</dbReference>
<dbReference type="Proteomes" id="UP000541444">
    <property type="component" value="Unassembled WGS sequence"/>
</dbReference>
<accession>A0A7J7L755</accession>
<protein>
    <recommendedName>
        <fullName evidence="1">Aminotransferase-like plant mobile domain-containing protein</fullName>
    </recommendedName>
</protein>
<dbReference type="PANTHER" id="PTHR46033">
    <property type="entry name" value="PROTEIN MAIN-LIKE 2"/>
    <property type="match status" value="1"/>
</dbReference>
<gene>
    <name evidence="2" type="ORF">GIB67_022510</name>
</gene>
<evidence type="ECO:0000313" key="2">
    <source>
        <dbReference type="EMBL" id="KAF6138476.1"/>
    </source>
</evidence>